<sequence length="101" mass="11182">MARMYPTSPLNPTLPLDLRDQLALERTKLANERTLLAYLRSALTLVVAGFSLMQFFRGHLYVWVGAVLVPVGVAVAVAGWLRFRSKQTRIRAAAQAATKAQ</sequence>
<comment type="caution">
    <text evidence="7">The sequence shown here is derived from an EMBL/GenBank/DDBJ whole genome shotgun (WGS) entry which is preliminary data.</text>
</comment>
<dbReference type="InterPro" id="IPR003807">
    <property type="entry name" value="DUF202"/>
</dbReference>
<gene>
    <name evidence="7" type="ORF">GCM10023186_20360</name>
</gene>
<evidence type="ECO:0000259" key="6">
    <source>
        <dbReference type="Pfam" id="PF02656"/>
    </source>
</evidence>
<dbReference type="Pfam" id="PF02656">
    <property type="entry name" value="DUF202"/>
    <property type="match status" value="1"/>
</dbReference>
<keyword evidence="2 5" id="KW-0812">Transmembrane</keyword>
<evidence type="ECO:0000256" key="2">
    <source>
        <dbReference type="ARBA" id="ARBA00022692"/>
    </source>
</evidence>
<feature type="domain" description="DUF202" evidence="6">
    <location>
        <begin position="26"/>
        <end position="88"/>
    </location>
</feature>
<evidence type="ECO:0000256" key="4">
    <source>
        <dbReference type="ARBA" id="ARBA00023136"/>
    </source>
</evidence>
<keyword evidence="8" id="KW-1185">Reference proteome</keyword>
<evidence type="ECO:0000256" key="5">
    <source>
        <dbReference type="SAM" id="Phobius"/>
    </source>
</evidence>
<feature type="transmembrane region" description="Helical" evidence="5">
    <location>
        <begin position="61"/>
        <end position="81"/>
    </location>
</feature>
<name>A0ABP8IZ07_9BACT</name>
<evidence type="ECO:0000256" key="1">
    <source>
        <dbReference type="ARBA" id="ARBA00004127"/>
    </source>
</evidence>
<evidence type="ECO:0000313" key="8">
    <source>
        <dbReference type="Proteomes" id="UP001500454"/>
    </source>
</evidence>
<keyword evidence="4 5" id="KW-0472">Membrane</keyword>
<comment type="subcellular location">
    <subcellularLocation>
        <location evidence="1">Endomembrane system</location>
        <topology evidence="1">Multi-pass membrane protein</topology>
    </subcellularLocation>
</comment>
<proteinExistence type="predicted"/>
<keyword evidence="3 5" id="KW-1133">Transmembrane helix</keyword>
<evidence type="ECO:0000313" key="7">
    <source>
        <dbReference type="EMBL" id="GAA4381164.1"/>
    </source>
</evidence>
<protein>
    <recommendedName>
        <fullName evidence="6">DUF202 domain-containing protein</fullName>
    </recommendedName>
</protein>
<dbReference type="EMBL" id="BAABHA010000004">
    <property type="protein sequence ID" value="GAA4381164.1"/>
    <property type="molecule type" value="Genomic_DNA"/>
</dbReference>
<organism evidence="7 8">
    <name type="scientific">Hymenobacter koreensis</name>
    <dbReference type="NCBI Taxonomy" id="1084523"/>
    <lineage>
        <taxon>Bacteria</taxon>
        <taxon>Pseudomonadati</taxon>
        <taxon>Bacteroidota</taxon>
        <taxon>Cytophagia</taxon>
        <taxon>Cytophagales</taxon>
        <taxon>Hymenobacteraceae</taxon>
        <taxon>Hymenobacter</taxon>
    </lineage>
</organism>
<reference evidence="8" key="1">
    <citation type="journal article" date="2019" name="Int. J. Syst. Evol. Microbiol.">
        <title>The Global Catalogue of Microorganisms (GCM) 10K type strain sequencing project: providing services to taxonomists for standard genome sequencing and annotation.</title>
        <authorList>
            <consortium name="The Broad Institute Genomics Platform"/>
            <consortium name="The Broad Institute Genome Sequencing Center for Infectious Disease"/>
            <person name="Wu L."/>
            <person name="Ma J."/>
        </authorList>
    </citation>
    <scope>NUCLEOTIDE SEQUENCE [LARGE SCALE GENOMIC DNA]</scope>
    <source>
        <strain evidence="8">JCM 17924</strain>
    </source>
</reference>
<accession>A0ABP8IZ07</accession>
<dbReference type="Proteomes" id="UP001500454">
    <property type="component" value="Unassembled WGS sequence"/>
</dbReference>
<feature type="transmembrane region" description="Helical" evidence="5">
    <location>
        <begin position="35"/>
        <end position="55"/>
    </location>
</feature>
<evidence type="ECO:0000256" key="3">
    <source>
        <dbReference type="ARBA" id="ARBA00022989"/>
    </source>
</evidence>